<dbReference type="GO" id="GO:0015024">
    <property type="term" value="F:glucuronate-2-sulfatase activity"/>
    <property type="evidence" value="ECO:0007669"/>
    <property type="project" value="TreeGrafter"/>
</dbReference>
<feature type="domain" description="Sulfatase N-terminal" evidence="1">
    <location>
        <begin position="38"/>
        <end position="401"/>
    </location>
</feature>
<name>A0A219B1E1_9SPHN</name>
<reference evidence="3" key="1">
    <citation type="submission" date="2017-05" db="EMBL/GenBank/DDBJ databases">
        <authorList>
            <person name="Lin X."/>
        </authorList>
    </citation>
    <scope>NUCLEOTIDE SEQUENCE [LARGE SCALE GENOMIC DNA]</scope>
    <source>
        <strain evidence="3">JLT2012</strain>
    </source>
</reference>
<dbReference type="InterPro" id="IPR000917">
    <property type="entry name" value="Sulfatase_N"/>
</dbReference>
<dbReference type="AlphaFoldDB" id="A0A219B1E1"/>
<organism evidence="2 3">
    <name type="scientific">Pacificimonas flava</name>
    <dbReference type="NCBI Taxonomy" id="1234595"/>
    <lineage>
        <taxon>Bacteria</taxon>
        <taxon>Pseudomonadati</taxon>
        <taxon>Pseudomonadota</taxon>
        <taxon>Alphaproteobacteria</taxon>
        <taxon>Sphingomonadales</taxon>
        <taxon>Sphingosinicellaceae</taxon>
        <taxon>Pacificimonas</taxon>
    </lineage>
</organism>
<evidence type="ECO:0000313" key="3">
    <source>
        <dbReference type="Proteomes" id="UP000198462"/>
    </source>
</evidence>
<accession>A0A219B1E1</accession>
<protein>
    <recommendedName>
        <fullName evidence="1">Sulfatase N-terminal domain-containing protein</fullName>
    </recommendedName>
</protein>
<comment type="caution">
    <text evidence="2">The sequence shown here is derived from an EMBL/GenBank/DDBJ whole genome shotgun (WGS) entry which is preliminary data.</text>
</comment>
<proteinExistence type="predicted"/>
<dbReference type="InterPro" id="IPR051849">
    <property type="entry name" value="GAG-degrading_sulfatase"/>
</dbReference>
<dbReference type="SUPFAM" id="SSF53649">
    <property type="entry name" value="Alkaline phosphatase-like"/>
    <property type="match status" value="1"/>
</dbReference>
<dbReference type="PANTHER" id="PTHR46615:SF1">
    <property type="entry name" value="ARYLSULFATASE K"/>
    <property type="match status" value="1"/>
</dbReference>
<dbReference type="Pfam" id="PF00884">
    <property type="entry name" value="Sulfatase"/>
    <property type="match status" value="1"/>
</dbReference>
<dbReference type="Gene3D" id="3.40.720.10">
    <property type="entry name" value="Alkaline Phosphatase, subunit A"/>
    <property type="match status" value="1"/>
</dbReference>
<keyword evidence="3" id="KW-1185">Reference proteome</keyword>
<gene>
    <name evidence="2" type="ORF">B5C34_15700</name>
</gene>
<dbReference type="Proteomes" id="UP000198462">
    <property type="component" value="Unassembled WGS sequence"/>
</dbReference>
<dbReference type="PANTHER" id="PTHR46615">
    <property type="entry name" value="ARYLSULFATASE K"/>
    <property type="match status" value="1"/>
</dbReference>
<dbReference type="CDD" id="cd16035">
    <property type="entry name" value="sulfatase_like"/>
    <property type="match status" value="1"/>
</dbReference>
<evidence type="ECO:0000259" key="1">
    <source>
        <dbReference type="Pfam" id="PF00884"/>
    </source>
</evidence>
<sequence length="569" mass="63934">MSDAWKTTRRQFLAASSAMAAIGMGTSASGGSRGKPYNILMIITDQEQSMASFPEGLLEKLPGHRRLLELGTNIANYHVHTTPCSPSRSTIFSGHHTQRTGLFLNSDTPPNPIAAHTMPTLGHMMQEAGYFTSYKGKWHLSQINRKRDWNRVPGGIYPNTSDYLVDYGFHDYGFDGEEVGLTWDGYRSDMFVAADVSRQIFDYAEKDRAGGKPWFQVAGLVNPHDIMFYDATGNQAASRPHPDVLAPVKTAPGDPLYEVDNGFPLPESFHADDLSDKPEAHRAIARLNDAFFGEMPLSDEASWRRFVNYYYNCLRDVDRRVEQMLWALEASGQMENTIIIYTTDHGERAAAHGMRQKGGTMYREETNVPMIVVHPDIPGGRTTSGLMGAIDLAPTLMTLGGMSASQAANAFPDLPGVDVSSLLMHPQQKTQRDDLGHLFNYAVAYYWEPKSGRRTNTTEGAANYDQIYDLTRRRLHRGVHDGRYKFARYFAPAHHHVPADWETLDRRNDLELYDTRADPNEITNLAYDPARRDDVLRLNAMVNRLIEREVGRDDGSEYPGPTDIYNQEG</sequence>
<dbReference type="GO" id="GO:0004065">
    <property type="term" value="F:arylsulfatase activity"/>
    <property type="evidence" value="ECO:0007669"/>
    <property type="project" value="TreeGrafter"/>
</dbReference>
<evidence type="ECO:0000313" key="2">
    <source>
        <dbReference type="EMBL" id="OWV31936.1"/>
    </source>
</evidence>
<dbReference type="OrthoDB" id="9795675at2"/>
<dbReference type="EMBL" id="NFZT01000007">
    <property type="protein sequence ID" value="OWV31936.1"/>
    <property type="molecule type" value="Genomic_DNA"/>
</dbReference>
<dbReference type="InterPro" id="IPR017850">
    <property type="entry name" value="Alkaline_phosphatase_core_sf"/>
</dbReference>